<proteinExistence type="predicted"/>
<feature type="transmembrane region" description="Helical" evidence="1">
    <location>
        <begin position="41"/>
        <end position="59"/>
    </location>
</feature>
<evidence type="ECO:0008006" key="4">
    <source>
        <dbReference type="Google" id="ProtNLM"/>
    </source>
</evidence>
<name>A0A974S4X0_9SPHN</name>
<protein>
    <recommendedName>
        <fullName evidence="4">Acyltransferase</fullName>
    </recommendedName>
</protein>
<reference evidence="3" key="1">
    <citation type="submission" date="2020-09" db="EMBL/GenBank/DDBJ databases">
        <title>Sphingomonas sp., a new species isolated from pork steak.</title>
        <authorList>
            <person name="Heidler von Heilborn D."/>
        </authorList>
    </citation>
    <scope>NUCLEOTIDE SEQUENCE [LARGE SCALE GENOMIC DNA]</scope>
</reference>
<keyword evidence="1" id="KW-1133">Transmembrane helix</keyword>
<keyword evidence="1" id="KW-0812">Transmembrane</keyword>
<dbReference type="RefSeq" id="WP_202095001.1">
    <property type="nucleotide sequence ID" value="NZ_CP061035.1"/>
</dbReference>
<evidence type="ECO:0000256" key="1">
    <source>
        <dbReference type="SAM" id="Phobius"/>
    </source>
</evidence>
<evidence type="ECO:0000313" key="2">
    <source>
        <dbReference type="EMBL" id="QQV78072.1"/>
    </source>
</evidence>
<organism evidence="2 3">
    <name type="scientific">Sphingomonas aliaeris</name>
    <dbReference type="NCBI Taxonomy" id="2759526"/>
    <lineage>
        <taxon>Bacteria</taxon>
        <taxon>Pseudomonadati</taxon>
        <taxon>Pseudomonadota</taxon>
        <taxon>Alphaproteobacteria</taxon>
        <taxon>Sphingomonadales</taxon>
        <taxon>Sphingomonadaceae</taxon>
        <taxon>Sphingomonas</taxon>
    </lineage>
</organism>
<dbReference type="Proteomes" id="UP000595894">
    <property type="component" value="Chromosome"/>
</dbReference>
<evidence type="ECO:0000313" key="3">
    <source>
        <dbReference type="Proteomes" id="UP000595894"/>
    </source>
</evidence>
<dbReference type="EMBL" id="CP061035">
    <property type="protein sequence ID" value="QQV78072.1"/>
    <property type="molecule type" value="Genomic_DNA"/>
</dbReference>
<gene>
    <name evidence="2" type="ORF">H5J25_04860</name>
</gene>
<keyword evidence="1" id="KW-0472">Membrane</keyword>
<feature type="transmembrane region" description="Helical" evidence="1">
    <location>
        <begin position="71"/>
        <end position="89"/>
    </location>
</feature>
<dbReference type="KEGG" id="sari:H5J25_04860"/>
<sequence>MLIIPAFVLLVMSTIWDRGLLGWLTGTRPLQFLGELSYSVYLNHACLLILVTPFWGLFASRAAPFITLRPAMYIPVFFSCVLAVSYLTYRLVELPSRKFLNTKLRLRRSLPVETPSAP</sequence>
<keyword evidence="3" id="KW-1185">Reference proteome</keyword>
<dbReference type="AlphaFoldDB" id="A0A974S4X0"/>
<accession>A0A974S4X0</accession>